<keyword evidence="2" id="KW-0238">DNA-binding</keyword>
<dbReference type="Pfam" id="PF00931">
    <property type="entry name" value="NB-ARC"/>
    <property type="match status" value="1"/>
</dbReference>
<dbReference type="InterPro" id="IPR016032">
    <property type="entry name" value="Sig_transdc_resp-reg_C-effctor"/>
</dbReference>
<dbReference type="PRINTS" id="PR00364">
    <property type="entry name" value="DISEASERSIST"/>
</dbReference>
<comment type="similarity">
    <text evidence="1">Belongs to the AfsR/DnrI/RedD regulatory family.</text>
</comment>
<dbReference type="InterPro" id="IPR011990">
    <property type="entry name" value="TPR-like_helical_dom_sf"/>
</dbReference>
<dbReference type="Gene3D" id="1.10.10.10">
    <property type="entry name" value="Winged helix-like DNA-binding domain superfamily/Winged helix DNA-binding domain"/>
    <property type="match status" value="1"/>
</dbReference>
<dbReference type="SUPFAM" id="SSF52540">
    <property type="entry name" value="P-loop containing nucleoside triphosphate hydrolases"/>
    <property type="match status" value="1"/>
</dbReference>
<dbReference type="PANTHER" id="PTHR47691">
    <property type="entry name" value="REGULATOR-RELATED"/>
    <property type="match status" value="1"/>
</dbReference>
<dbReference type="PROSITE" id="PS50943">
    <property type="entry name" value="HTH_CROC1"/>
    <property type="match status" value="1"/>
</dbReference>
<dbReference type="PANTHER" id="PTHR47691:SF3">
    <property type="entry name" value="HTH-TYPE TRANSCRIPTIONAL REGULATOR RV0890C-RELATED"/>
    <property type="match status" value="1"/>
</dbReference>
<dbReference type="Gene3D" id="1.10.260.40">
    <property type="entry name" value="lambda repressor-like DNA-binding domains"/>
    <property type="match status" value="1"/>
</dbReference>
<name>A0ABS8ZQC8_9PSEU</name>
<dbReference type="InterPro" id="IPR001387">
    <property type="entry name" value="Cro/C1-type_HTH"/>
</dbReference>
<reference evidence="4 5" key="1">
    <citation type="submission" date="2021-12" db="EMBL/GenBank/DDBJ databases">
        <title>Genome sequence of Kibdelosporangium philippinense ATCC 49844.</title>
        <authorList>
            <person name="Fedorov E.A."/>
            <person name="Omeragic M."/>
            <person name="Shalygina K.F."/>
            <person name="Maclea K.S."/>
        </authorList>
    </citation>
    <scope>NUCLEOTIDE SEQUENCE [LARGE SCALE GENOMIC DNA]</scope>
    <source>
        <strain evidence="4 5">ATCC 49844</strain>
    </source>
</reference>
<comment type="caution">
    <text evidence="4">The sequence shown here is derived from an EMBL/GenBank/DDBJ whole genome shotgun (WGS) entry which is preliminary data.</text>
</comment>
<dbReference type="InterPro" id="IPR001867">
    <property type="entry name" value="OmpR/PhoB-type_DNA-bd"/>
</dbReference>
<dbReference type="Gene3D" id="3.40.50.300">
    <property type="entry name" value="P-loop containing nucleotide triphosphate hydrolases"/>
    <property type="match status" value="1"/>
</dbReference>
<evidence type="ECO:0000256" key="2">
    <source>
        <dbReference type="ARBA" id="ARBA00023125"/>
    </source>
</evidence>
<dbReference type="RefSeq" id="WP_233731422.1">
    <property type="nucleotide sequence ID" value="NZ_JAJVCN010000004.1"/>
</dbReference>
<evidence type="ECO:0000256" key="1">
    <source>
        <dbReference type="ARBA" id="ARBA00005820"/>
    </source>
</evidence>
<dbReference type="SMART" id="SM00530">
    <property type="entry name" value="HTH_XRE"/>
    <property type="match status" value="1"/>
</dbReference>
<dbReference type="Pfam" id="PF03704">
    <property type="entry name" value="BTAD"/>
    <property type="match status" value="1"/>
</dbReference>
<dbReference type="SUPFAM" id="SSF46894">
    <property type="entry name" value="C-terminal effector domain of the bipartite response regulators"/>
    <property type="match status" value="1"/>
</dbReference>
<proteinExistence type="inferred from homology"/>
<keyword evidence="5" id="KW-1185">Reference proteome</keyword>
<sequence>MRRLGAALRAHRAGSRLTQQQLADLAGVSVRTIRYIEQGDVQRPRAASIRQLEAVLSRADKPEPSGGLRIGVLGPFIVDRAGAAVALTSTQQRCLLALLALHANQVVPYTEVVDVLWDGGPPATYRDLLHGLVSRLRRSLRDAGAIVRQDSGYLLRIAPSQLDLLRFNDLVERDPLAAVSCWRGPILEGMPQQLRNHPTAIAAQQRRLSAALAMDLGEDQKAQLEVLVHEEPLHEALHARLMLALAAGGHQAAALTLFTLIQQRLSRELAVEPGAELRNAHVKILRGDIPAPPRPHHPIPAQLPADIAGFTGRTIDLARLDSLLEKRITVISAVDGVAGMGKTALAVHWGHRVTHRFPDGQLFADVHGHDPGQVLGRFLRALGVDPHRIPDDTDERASLYRSALAGKRVLIVLDNAETEQQVRPLVPGLSSCLVLVTSRSRLGGLVAVEGAHQTTLDVLGPAEAIELIEHVLGRSRVAAERSAAAELARLCGYLPLALRIAAGKLRLHPNKSIADAVTELSGSHRLQALEFNGDRRAGVRAAFDLSYVALPKAARLLLRRLGIIPGPDFTAAAAASLIGRDVAAALDQLVTTNLVESYAAGRYRLHDLVRLYAKERYRAEDAATVDCPLTGLHAWYLRGARAAARLLYDYFQYLDDEVAPAEVFAGKQAAWAWLDAEHVNIAAAVHEAAEFEAPAMPWLLADATSGFFMQRTSSPDDWEMCTQAGLRSAFASGDERAQAAMLLSAGMAYADTGDPRQLVIYSERALRLARRTHWEVVESRALTMLGFGQLALGNARAAHEAMDQAFPITSTPTGLAHNLVIRGLAHGQDGDLAQLLNCLAEGLRLAEESGSKIVMAQAQHAIGCAYSMLGRVHDAELSYAASLATARDHGAHRDEARNLAAIGELICARGDWTAAKVLVQQAIEISRKVRNVACEADVLAIAGRVARKADDFDTAIEQHTRSHALAVKVGFRYGEADTLIGLARTFLHTGGYADAMSYVDAALALAQPAGYRLLAGQALTTAAEAALRQGNSVAARAHAWQALELHRSTGHLPGEQRTAALLKQI</sequence>
<dbReference type="CDD" id="cd00093">
    <property type="entry name" value="HTH_XRE"/>
    <property type="match status" value="1"/>
</dbReference>
<dbReference type="SMART" id="SM00862">
    <property type="entry name" value="Trans_reg_C"/>
    <property type="match status" value="1"/>
</dbReference>
<dbReference type="InterPro" id="IPR019734">
    <property type="entry name" value="TPR_rpt"/>
</dbReference>
<dbReference type="SMART" id="SM01043">
    <property type="entry name" value="BTAD"/>
    <property type="match status" value="1"/>
</dbReference>
<dbReference type="SMART" id="SM00028">
    <property type="entry name" value="TPR"/>
    <property type="match status" value="6"/>
</dbReference>
<evidence type="ECO:0000313" key="4">
    <source>
        <dbReference type="EMBL" id="MCE7009929.1"/>
    </source>
</evidence>
<accession>A0ABS8ZQC8</accession>
<dbReference type="InterPro" id="IPR002182">
    <property type="entry name" value="NB-ARC"/>
</dbReference>
<dbReference type="EMBL" id="JAJVCN010000004">
    <property type="protein sequence ID" value="MCE7009929.1"/>
    <property type="molecule type" value="Genomic_DNA"/>
</dbReference>
<protein>
    <submittedName>
        <fullName evidence="4">NB-ARC domain-containing protein</fullName>
    </submittedName>
</protein>
<dbReference type="InterPro" id="IPR005158">
    <property type="entry name" value="BTAD"/>
</dbReference>
<dbReference type="SUPFAM" id="SSF48452">
    <property type="entry name" value="TPR-like"/>
    <property type="match status" value="3"/>
</dbReference>
<dbReference type="SUPFAM" id="SSF47413">
    <property type="entry name" value="lambda repressor-like DNA-binding domains"/>
    <property type="match status" value="1"/>
</dbReference>
<evidence type="ECO:0000313" key="5">
    <source>
        <dbReference type="Proteomes" id="UP001521150"/>
    </source>
</evidence>
<dbReference type="Pfam" id="PF13560">
    <property type="entry name" value="HTH_31"/>
    <property type="match status" value="1"/>
</dbReference>
<dbReference type="Gene3D" id="1.25.40.10">
    <property type="entry name" value="Tetratricopeptide repeat domain"/>
    <property type="match status" value="3"/>
</dbReference>
<evidence type="ECO:0000259" key="3">
    <source>
        <dbReference type="PROSITE" id="PS50943"/>
    </source>
</evidence>
<feature type="domain" description="HTH cro/C1-type" evidence="3">
    <location>
        <begin position="8"/>
        <end position="56"/>
    </location>
</feature>
<dbReference type="InterPro" id="IPR010982">
    <property type="entry name" value="Lambda_DNA-bd_dom_sf"/>
</dbReference>
<organism evidence="4 5">
    <name type="scientific">Kibdelosporangium philippinense</name>
    <dbReference type="NCBI Taxonomy" id="211113"/>
    <lineage>
        <taxon>Bacteria</taxon>
        <taxon>Bacillati</taxon>
        <taxon>Actinomycetota</taxon>
        <taxon>Actinomycetes</taxon>
        <taxon>Pseudonocardiales</taxon>
        <taxon>Pseudonocardiaceae</taxon>
        <taxon>Kibdelosporangium</taxon>
    </lineage>
</organism>
<dbReference type="InterPro" id="IPR036388">
    <property type="entry name" value="WH-like_DNA-bd_sf"/>
</dbReference>
<dbReference type="InterPro" id="IPR027417">
    <property type="entry name" value="P-loop_NTPase"/>
</dbReference>
<dbReference type="Proteomes" id="UP001521150">
    <property type="component" value="Unassembled WGS sequence"/>
</dbReference>
<gene>
    <name evidence="4" type="ORF">LWC34_45060</name>
</gene>